<sequence>MTATVNTTDITRHNITMAPDGRRVVIKLFVPGEDAHAIHNRASSLIERILQLDESDINTLLDDVLNRFAGRHHDILAVFQHHYQVVQHRVPNEIELSPAARTLIGAYFSHEFSVEAAALCNPSMVPHPDQSELLPGEMRVAISLRQIGEGHISSIGFCSAILGPGAAIRMEERDGPLMIGQRVGAKHMRHQLCAALIEEDIDNEASAYVVSALPERYDDHEFEEVLSHLPPELLARPTTPTALEAIRRIVGADYAVTFPATIPMHQRVLWPSTPTESRGMEDARFVQVLDPDGRMAYQATYTAYDGFNIAGRVIFTRDLRHFEVTTLHGPAARNKGMAMFPRYINGKKYALCRSDGETLGLSVRDEQHRWQHVGPILVPHRGWDLIQVGNCGSPIETEAGWLVLTHGVGPMRRYAIGAMLLDLDDPSRVIADLPQGLIDPDEIEREGYVPNVLYSCGGLVHDGRFWLPYASSDVRISFASMPLDRLLHRMQPV</sequence>
<dbReference type="OrthoDB" id="9776657at2"/>
<evidence type="ECO:0000256" key="1">
    <source>
        <dbReference type="ARBA" id="ARBA00022676"/>
    </source>
</evidence>
<dbReference type="GO" id="GO:0016787">
    <property type="term" value="F:hydrolase activity"/>
    <property type="evidence" value="ECO:0007669"/>
    <property type="project" value="UniProtKB-KW"/>
</dbReference>
<proteinExistence type="inferred from homology"/>
<dbReference type="RefSeq" id="WP_093614435.1">
    <property type="nucleotide sequence ID" value="NZ_BOMT01000037.1"/>
</dbReference>
<organism evidence="4 5">
    <name type="scientific">Actinoplanes philippinensis</name>
    <dbReference type="NCBI Taxonomy" id="35752"/>
    <lineage>
        <taxon>Bacteria</taxon>
        <taxon>Bacillati</taxon>
        <taxon>Actinomycetota</taxon>
        <taxon>Actinomycetes</taxon>
        <taxon>Micromonosporales</taxon>
        <taxon>Micromonosporaceae</taxon>
        <taxon>Actinoplanes</taxon>
    </lineage>
</organism>
<evidence type="ECO:0000313" key="4">
    <source>
        <dbReference type="EMBL" id="SFF04666.1"/>
    </source>
</evidence>
<dbReference type="STRING" id="35752.SAMN05421541_105406"/>
<evidence type="ECO:0000256" key="3">
    <source>
        <dbReference type="ARBA" id="ARBA00024356"/>
    </source>
</evidence>
<dbReference type="InterPro" id="IPR023296">
    <property type="entry name" value="Glyco_hydro_beta-prop_sf"/>
</dbReference>
<dbReference type="Pfam" id="PF04041">
    <property type="entry name" value="Glyco_hydro_130"/>
    <property type="match status" value="1"/>
</dbReference>
<keyword evidence="1" id="KW-0328">Glycosyltransferase</keyword>
<dbReference type="AlphaFoldDB" id="A0A1I2FJG9"/>
<evidence type="ECO:0000256" key="2">
    <source>
        <dbReference type="ARBA" id="ARBA00022679"/>
    </source>
</evidence>
<dbReference type="SUPFAM" id="SSF75005">
    <property type="entry name" value="Arabinanase/levansucrase/invertase"/>
    <property type="match status" value="1"/>
</dbReference>
<dbReference type="InterPro" id="IPR007184">
    <property type="entry name" value="Mannoside_phosphorylase"/>
</dbReference>
<keyword evidence="2" id="KW-0808">Transferase</keyword>
<reference evidence="4 5" key="1">
    <citation type="submission" date="2016-10" db="EMBL/GenBank/DDBJ databases">
        <authorList>
            <person name="de Groot N.N."/>
        </authorList>
    </citation>
    <scope>NUCLEOTIDE SEQUENCE [LARGE SCALE GENOMIC DNA]</scope>
    <source>
        <strain evidence="4 5">DSM 43019</strain>
    </source>
</reference>
<dbReference type="EMBL" id="FONV01000005">
    <property type="protein sequence ID" value="SFF04666.1"/>
    <property type="molecule type" value="Genomic_DNA"/>
</dbReference>
<keyword evidence="5" id="KW-1185">Reference proteome</keyword>
<keyword evidence="4" id="KW-0378">Hydrolase</keyword>
<dbReference type="Proteomes" id="UP000199645">
    <property type="component" value="Unassembled WGS sequence"/>
</dbReference>
<comment type="similarity">
    <text evidence="3">Belongs to the glycosyl hydrolase 130 family.</text>
</comment>
<accession>A0A1I2FJG9</accession>
<evidence type="ECO:0000313" key="5">
    <source>
        <dbReference type="Proteomes" id="UP000199645"/>
    </source>
</evidence>
<name>A0A1I2FJG9_9ACTN</name>
<dbReference type="GO" id="GO:0016757">
    <property type="term" value="F:glycosyltransferase activity"/>
    <property type="evidence" value="ECO:0007669"/>
    <property type="project" value="UniProtKB-KW"/>
</dbReference>
<dbReference type="PANTHER" id="PTHR34106:SF4">
    <property type="entry name" value="BLL5143 PROTEIN"/>
    <property type="match status" value="1"/>
</dbReference>
<protein>
    <submittedName>
        <fullName evidence="4">Predicted glycosyl hydrolase, GH43/DUF377 family</fullName>
    </submittedName>
</protein>
<dbReference type="Gene3D" id="2.115.10.20">
    <property type="entry name" value="Glycosyl hydrolase domain, family 43"/>
    <property type="match status" value="1"/>
</dbReference>
<dbReference type="CDD" id="cd18613">
    <property type="entry name" value="GH130"/>
    <property type="match status" value="1"/>
</dbReference>
<dbReference type="PANTHER" id="PTHR34106">
    <property type="entry name" value="GLYCOSIDASE"/>
    <property type="match status" value="1"/>
</dbReference>
<gene>
    <name evidence="4" type="ORF">SAMN05421541_105406</name>
</gene>